<dbReference type="STRING" id="1341154.FCR2A7T_17160"/>
<dbReference type="EMBL" id="VLKQ01000002">
    <property type="protein sequence ID" value="TWI14566.1"/>
    <property type="molecule type" value="Genomic_DNA"/>
</dbReference>
<reference evidence="1 2" key="1">
    <citation type="journal article" date="2015" name="Stand. Genomic Sci.">
        <title>Genomic Encyclopedia of Bacterial and Archaeal Type Strains, Phase III: the genomes of soil and plant-associated and newly described type strains.</title>
        <authorList>
            <person name="Whitman W.B."/>
            <person name="Woyke T."/>
            <person name="Klenk H.P."/>
            <person name="Zhou Y."/>
            <person name="Lilburn T.G."/>
            <person name="Beck B.J."/>
            <person name="De Vos P."/>
            <person name="Vandamme P."/>
            <person name="Eisen J.A."/>
            <person name="Garrity G."/>
            <person name="Hugenholtz P."/>
            <person name="Kyrpides N.C."/>
        </authorList>
    </citation>
    <scope>NUCLEOTIDE SEQUENCE [LARGE SCALE GENOMIC DNA]</scope>
    <source>
        <strain evidence="1 2">CGMCC 1.7270</strain>
    </source>
</reference>
<dbReference type="RefSeq" id="WP_023570843.1">
    <property type="nucleotide sequence ID" value="NZ_AVBI01000016.1"/>
</dbReference>
<keyword evidence="2" id="KW-1185">Reference proteome</keyword>
<dbReference type="InterPro" id="IPR021857">
    <property type="entry name" value="DUF3467"/>
</dbReference>
<protein>
    <submittedName>
        <fullName evidence="1">Uncharacterized protein DUF3467</fullName>
    </submittedName>
</protein>
<dbReference type="Pfam" id="PF11950">
    <property type="entry name" value="DUF3467"/>
    <property type="match status" value="1"/>
</dbReference>
<sequence length="103" mass="11387">MSDKNNPQGQINIELDEQTAEGTYSNLAIINHSNTEFVVDFVSIMPGMPKAKVKSRIVLTPQHAKRLLMALGENIHRFESAHGEIKEAEQPQLPFSFGPTGQA</sequence>
<organism evidence="1 2">
    <name type="scientific">Flavobacterium cauense R2A-7</name>
    <dbReference type="NCBI Taxonomy" id="1341154"/>
    <lineage>
        <taxon>Bacteria</taxon>
        <taxon>Pseudomonadati</taxon>
        <taxon>Bacteroidota</taxon>
        <taxon>Flavobacteriia</taxon>
        <taxon>Flavobacteriales</taxon>
        <taxon>Flavobacteriaceae</taxon>
        <taxon>Flavobacterium</taxon>
    </lineage>
</organism>
<dbReference type="OrthoDB" id="9813817at2"/>
<dbReference type="Proteomes" id="UP000319848">
    <property type="component" value="Unassembled WGS sequence"/>
</dbReference>
<comment type="caution">
    <text evidence="1">The sequence shown here is derived from an EMBL/GenBank/DDBJ whole genome shotgun (WGS) entry which is preliminary data.</text>
</comment>
<evidence type="ECO:0000313" key="2">
    <source>
        <dbReference type="Proteomes" id="UP000319848"/>
    </source>
</evidence>
<accession>V6RYJ7</accession>
<proteinExistence type="predicted"/>
<gene>
    <name evidence="1" type="ORF">IP98_00523</name>
</gene>
<evidence type="ECO:0000313" key="1">
    <source>
        <dbReference type="EMBL" id="TWI14566.1"/>
    </source>
</evidence>
<name>V6RYJ7_9FLAO</name>
<dbReference type="AlphaFoldDB" id="V6RYJ7"/>